<feature type="transmembrane region" description="Helical" evidence="1">
    <location>
        <begin position="63"/>
        <end position="82"/>
    </location>
</feature>
<organism evidence="2 3">
    <name type="scientific">Anaeromyxobacter oryzae</name>
    <dbReference type="NCBI Taxonomy" id="2918170"/>
    <lineage>
        <taxon>Bacteria</taxon>
        <taxon>Pseudomonadati</taxon>
        <taxon>Myxococcota</taxon>
        <taxon>Myxococcia</taxon>
        <taxon>Myxococcales</taxon>
        <taxon>Cystobacterineae</taxon>
        <taxon>Anaeromyxobacteraceae</taxon>
        <taxon>Anaeromyxobacter</taxon>
    </lineage>
</organism>
<dbReference type="SUPFAM" id="SSF103473">
    <property type="entry name" value="MFS general substrate transporter"/>
    <property type="match status" value="1"/>
</dbReference>
<keyword evidence="1" id="KW-0472">Membrane</keyword>
<keyword evidence="3" id="KW-1185">Reference proteome</keyword>
<feature type="transmembrane region" description="Helical" evidence="1">
    <location>
        <begin position="244"/>
        <end position="264"/>
    </location>
</feature>
<keyword evidence="1" id="KW-1133">Transmembrane helix</keyword>
<dbReference type="Gene3D" id="1.20.1250.20">
    <property type="entry name" value="MFS general substrate transporter like domains"/>
    <property type="match status" value="1"/>
</dbReference>
<reference evidence="3" key="1">
    <citation type="journal article" date="2022" name="Int. J. Syst. Evol. Microbiol.">
        <title>Anaeromyxobacter oryzae sp. nov., Anaeromyxobacter diazotrophicus sp. nov. and Anaeromyxobacter paludicola sp. nov., isolated from paddy soils.</title>
        <authorList>
            <person name="Itoh H."/>
            <person name="Xu Z."/>
            <person name="Mise K."/>
            <person name="Masuda Y."/>
            <person name="Ushijima N."/>
            <person name="Hayakawa C."/>
            <person name="Shiratori Y."/>
            <person name="Senoo K."/>
        </authorList>
    </citation>
    <scope>NUCLEOTIDE SEQUENCE [LARGE SCALE GENOMIC DNA]</scope>
    <source>
        <strain evidence="3">Red232</strain>
    </source>
</reference>
<protein>
    <submittedName>
        <fullName evidence="2">MFS transporter</fullName>
    </submittedName>
</protein>
<feature type="transmembrane region" description="Helical" evidence="1">
    <location>
        <begin position="154"/>
        <end position="176"/>
    </location>
</feature>
<feature type="transmembrane region" description="Helical" evidence="1">
    <location>
        <begin position="399"/>
        <end position="424"/>
    </location>
</feature>
<sequence length="436" mass="46069">MEAPAAASRRVPVLGRVADVREGEAAAVLWAFAYFFFLLAGYYLLRPIREEMGIRGGVEKLHWVFSATFVVMLAAVPIYSAVVARVPRARAIPWVYRFFLLNLVAFFLLVRAGVAPAWVARVFFVWVSVYNLFVTSAFWSLMADVFSSGEGKRLFGFVAAGGSAGALAGSAAVAWLAAHVGIANLLLLSAATLEVAVRCVGRLVAWGAERGPAAAAGLGRAPRPDAGTGGSALAGITAIFRSPYLLGVAVQMLLFAIGSTFLYFQQARIVAHAIPDSADRARLFAAVDLGVNVAALATQALATGRIVGALGVGPALALVPALSIPGFAALALLPTVWTLGVLQAVRRAAHFALERPTREVLFTVVSREDKYKAKSFIDTFVYRGGDVVSGWLHAGLAGLGFSLAALSLSAIPFTAASVGVALWLGRRQRRLEEAAR</sequence>
<dbReference type="PANTHER" id="PTHR43596:SF1">
    <property type="entry name" value="ADP,ATP CARRIER PROTEIN"/>
    <property type="match status" value="1"/>
</dbReference>
<keyword evidence="1" id="KW-0812">Transmembrane</keyword>
<dbReference type="RefSeq" id="WP_248358722.1">
    <property type="nucleotide sequence ID" value="NZ_AP025591.1"/>
</dbReference>
<dbReference type="PANTHER" id="PTHR43596">
    <property type="entry name" value="ADP,ATP CARRIER PROTEIN"/>
    <property type="match status" value="1"/>
</dbReference>
<dbReference type="EMBL" id="AP025591">
    <property type="protein sequence ID" value="BDG01839.1"/>
    <property type="molecule type" value="Genomic_DNA"/>
</dbReference>
<proteinExistence type="predicted"/>
<feature type="transmembrane region" description="Helical" evidence="1">
    <location>
        <begin position="25"/>
        <end position="43"/>
    </location>
</feature>
<evidence type="ECO:0000313" key="2">
    <source>
        <dbReference type="EMBL" id="BDG01839.1"/>
    </source>
</evidence>
<gene>
    <name evidence="2" type="ORF">AMOR_08350</name>
</gene>
<accession>A0ABM7WQU6</accession>
<feature type="transmembrane region" description="Helical" evidence="1">
    <location>
        <begin position="94"/>
        <end position="112"/>
    </location>
</feature>
<name>A0ABM7WQU6_9BACT</name>
<evidence type="ECO:0000256" key="1">
    <source>
        <dbReference type="SAM" id="Phobius"/>
    </source>
</evidence>
<evidence type="ECO:0000313" key="3">
    <source>
        <dbReference type="Proteomes" id="UP001162891"/>
    </source>
</evidence>
<dbReference type="Proteomes" id="UP001162891">
    <property type="component" value="Chromosome"/>
</dbReference>
<feature type="transmembrane region" description="Helical" evidence="1">
    <location>
        <begin position="118"/>
        <end position="142"/>
    </location>
</feature>
<feature type="transmembrane region" description="Helical" evidence="1">
    <location>
        <begin position="315"/>
        <end position="337"/>
    </location>
</feature>
<dbReference type="InterPro" id="IPR036259">
    <property type="entry name" value="MFS_trans_sf"/>
</dbReference>